<feature type="transmembrane region" description="Helical" evidence="1">
    <location>
        <begin position="120"/>
        <end position="141"/>
    </location>
</feature>
<organism evidence="2 3">
    <name type="scientific">Faecalibacillus intestinalis</name>
    <dbReference type="NCBI Taxonomy" id="1982626"/>
    <lineage>
        <taxon>Bacteria</taxon>
        <taxon>Bacillati</taxon>
        <taxon>Bacillota</taxon>
        <taxon>Erysipelotrichia</taxon>
        <taxon>Erysipelotrichales</taxon>
        <taxon>Coprobacillaceae</taxon>
        <taxon>Faecalibacillus</taxon>
    </lineage>
</organism>
<keyword evidence="1" id="KW-1133">Transmembrane helix</keyword>
<reference evidence="3" key="1">
    <citation type="submission" date="2020-09" db="EMBL/GenBank/DDBJ databases">
        <title>Complete genome sequencing of Faecalibacillus intestinalis strain 14EGH31.</title>
        <authorList>
            <person name="Sakamoto M."/>
            <person name="Murakami T."/>
            <person name="Mori H."/>
        </authorList>
    </citation>
    <scope>NUCLEOTIDE SEQUENCE [LARGE SCALE GENOMIC DNA]</scope>
    <source>
        <strain evidence="3">14EGH31</strain>
    </source>
</reference>
<protein>
    <recommendedName>
        <fullName evidence="4">Sensor histidine kinase NatK C-terminal domain-containing protein</fullName>
    </recommendedName>
</protein>
<gene>
    <name evidence="2" type="ORF">Fi14EGH31_09660</name>
</gene>
<evidence type="ECO:0000256" key="1">
    <source>
        <dbReference type="SAM" id="Phobius"/>
    </source>
</evidence>
<evidence type="ECO:0008006" key="4">
    <source>
        <dbReference type="Google" id="ProtNLM"/>
    </source>
</evidence>
<sequence>MTFLYLSCIEIALIYLLNIPKELFKRYIGMSLFVNGVVMMISSSLLLQDILFLESLCFFLFYSLKRRITEILFYLSFLLVVKDIIIIFPFYTLISFIIYMTVMALLVYIKQRYLIDNQNIYWSLLMMISLSTLCIYHILYYDFLEILGVNRHLIILTTLVITMMISYYMFFKYTKLNHEQQLLNQAITYFKNDQQNYAYLEKKNNELYKLKHDLKYDYLQMKQAIKEKEFETINQIVDQKIALLDQEDMLITSGNKLLDSFINMKLEQLQLKKIIPTMIISIQDISFIQDDHLNIIINYLFDLAALCVNHQELQVKIIQDTCVFEITMTMHLGIENIDPVKYDTLKLLLKKYQGSIKIIHENQNLIISLLIPMQ</sequence>
<feature type="transmembrane region" description="Helical" evidence="1">
    <location>
        <begin position="32"/>
        <end position="64"/>
    </location>
</feature>
<accession>A0A7I8E160</accession>
<evidence type="ECO:0000313" key="3">
    <source>
        <dbReference type="Proteomes" id="UP000593842"/>
    </source>
</evidence>
<dbReference type="KEGG" id="fit:Fi14EGH31_09660"/>
<keyword evidence="1" id="KW-0472">Membrane</keyword>
<keyword evidence="1" id="KW-0812">Transmembrane</keyword>
<name>A0A7I8E160_9FIRM</name>
<dbReference type="AlphaFoldDB" id="A0A7I8E160"/>
<dbReference type="EMBL" id="AP024085">
    <property type="protein sequence ID" value="BCL57254.1"/>
    <property type="molecule type" value="Genomic_DNA"/>
</dbReference>
<feature type="transmembrane region" description="Helical" evidence="1">
    <location>
        <begin position="153"/>
        <end position="171"/>
    </location>
</feature>
<evidence type="ECO:0000313" key="2">
    <source>
        <dbReference type="EMBL" id="BCL57254.1"/>
    </source>
</evidence>
<dbReference type="RefSeq" id="WP_200765206.1">
    <property type="nucleotide sequence ID" value="NZ_AP024085.1"/>
</dbReference>
<dbReference type="GeneID" id="70579397"/>
<feature type="transmembrane region" description="Helical" evidence="1">
    <location>
        <begin position="84"/>
        <end position="108"/>
    </location>
</feature>
<proteinExistence type="predicted"/>
<dbReference type="Proteomes" id="UP000593842">
    <property type="component" value="Chromosome"/>
</dbReference>